<accession>A0A7G5GXM9</accession>
<sequence length="158" mass="17761">MRMLLIIRLLLCFYAWQWIGGSYSFGQDPKMRSAGRAIANANAAELPLSIYILYFDQSSPKLRPGVKVTLDSIAQQLAGQPAWIATVTGYTDNVGKRELNLVLAERRSKTVADYLKQRGVHPDQIIVKWEEPELKASAENQEDTKTISRRVAVQLSPK</sequence>
<protein>
    <submittedName>
        <fullName evidence="7">OmpA family protein</fullName>
    </submittedName>
</protein>
<dbReference type="PANTHER" id="PTHR30329:SF21">
    <property type="entry name" value="LIPOPROTEIN YIAD-RELATED"/>
    <property type="match status" value="1"/>
</dbReference>
<dbReference type="EMBL" id="CP059732">
    <property type="protein sequence ID" value="QMW03621.1"/>
    <property type="molecule type" value="Genomic_DNA"/>
</dbReference>
<evidence type="ECO:0000256" key="5">
    <source>
        <dbReference type="SAM" id="MobiDB-lite"/>
    </source>
</evidence>
<dbReference type="KEGG" id="sfol:H3H32_01245"/>
<evidence type="ECO:0000259" key="6">
    <source>
        <dbReference type="PROSITE" id="PS51123"/>
    </source>
</evidence>
<organism evidence="7 8">
    <name type="scientific">Spirosoma foliorum</name>
    <dbReference type="NCBI Taxonomy" id="2710596"/>
    <lineage>
        <taxon>Bacteria</taxon>
        <taxon>Pseudomonadati</taxon>
        <taxon>Bacteroidota</taxon>
        <taxon>Cytophagia</taxon>
        <taxon>Cytophagales</taxon>
        <taxon>Cytophagaceae</taxon>
        <taxon>Spirosoma</taxon>
    </lineage>
</organism>
<dbReference type="AlphaFoldDB" id="A0A7G5GXM9"/>
<dbReference type="PROSITE" id="PS51123">
    <property type="entry name" value="OMPA_2"/>
    <property type="match status" value="1"/>
</dbReference>
<dbReference type="InterPro" id="IPR050330">
    <property type="entry name" value="Bact_OuterMem_StrucFunc"/>
</dbReference>
<feature type="domain" description="OmpA-like" evidence="6">
    <location>
        <begin position="42"/>
        <end position="158"/>
    </location>
</feature>
<dbReference type="PANTHER" id="PTHR30329">
    <property type="entry name" value="STATOR ELEMENT OF FLAGELLAR MOTOR COMPLEX"/>
    <property type="match status" value="1"/>
</dbReference>
<evidence type="ECO:0000256" key="1">
    <source>
        <dbReference type="ARBA" id="ARBA00004442"/>
    </source>
</evidence>
<name>A0A7G5GXM9_9BACT</name>
<feature type="region of interest" description="Disordered" evidence="5">
    <location>
        <begin position="136"/>
        <end position="158"/>
    </location>
</feature>
<evidence type="ECO:0000256" key="4">
    <source>
        <dbReference type="PROSITE-ProRule" id="PRU00473"/>
    </source>
</evidence>
<dbReference type="CDD" id="cd07185">
    <property type="entry name" value="OmpA_C-like"/>
    <property type="match status" value="1"/>
</dbReference>
<evidence type="ECO:0000313" key="8">
    <source>
        <dbReference type="Proteomes" id="UP000515369"/>
    </source>
</evidence>
<dbReference type="GO" id="GO:0009279">
    <property type="term" value="C:cell outer membrane"/>
    <property type="evidence" value="ECO:0007669"/>
    <property type="project" value="UniProtKB-SubCell"/>
</dbReference>
<dbReference type="Proteomes" id="UP000515369">
    <property type="component" value="Chromosome"/>
</dbReference>
<comment type="subcellular location">
    <subcellularLocation>
        <location evidence="1">Cell outer membrane</location>
    </subcellularLocation>
</comment>
<evidence type="ECO:0000256" key="2">
    <source>
        <dbReference type="ARBA" id="ARBA00023136"/>
    </source>
</evidence>
<dbReference type="InterPro" id="IPR006665">
    <property type="entry name" value="OmpA-like"/>
</dbReference>
<evidence type="ECO:0000313" key="7">
    <source>
        <dbReference type="EMBL" id="QMW03621.1"/>
    </source>
</evidence>
<dbReference type="RefSeq" id="WP_182460878.1">
    <property type="nucleotide sequence ID" value="NZ_CP059732.1"/>
</dbReference>
<keyword evidence="2 4" id="KW-0472">Membrane</keyword>
<feature type="compositionally biased region" description="Basic and acidic residues" evidence="5">
    <location>
        <begin position="136"/>
        <end position="146"/>
    </location>
</feature>
<dbReference type="PRINTS" id="PR01021">
    <property type="entry name" value="OMPADOMAIN"/>
</dbReference>
<dbReference type="InterPro" id="IPR006664">
    <property type="entry name" value="OMP_bac"/>
</dbReference>
<evidence type="ECO:0000256" key="3">
    <source>
        <dbReference type="ARBA" id="ARBA00023237"/>
    </source>
</evidence>
<gene>
    <name evidence="7" type="ORF">H3H32_01245</name>
</gene>
<keyword evidence="8" id="KW-1185">Reference proteome</keyword>
<reference evidence="7 8" key="1">
    <citation type="submission" date="2020-07" db="EMBL/GenBank/DDBJ databases">
        <title>Spirosoma foliorum sp. nov., isolated from the leaves on the Nejang mountain Korea, Republic of.</title>
        <authorList>
            <person name="Ho H."/>
            <person name="Lee Y.-J."/>
            <person name="Nurcahyanto D.-A."/>
            <person name="Kim S.-G."/>
        </authorList>
    </citation>
    <scope>NUCLEOTIDE SEQUENCE [LARGE SCALE GENOMIC DNA]</scope>
    <source>
        <strain evidence="7 8">PL0136</strain>
    </source>
</reference>
<proteinExistence type="predicted"/>
<dbReference type="InterPro" id="IPR036737">
    <property type="entry name" value="OmpA-like_sf"/>
</dbReference>
<dbReference type="SUPFAM" id="SSF103088">
    <property type="entry name" value="OmpA-like"/>
    <property type="match status" value="1"/>
</dbReference>
<keyword evidence="3" id="KW-0998">Cell outer membrane</keyword>
<dbReference type="Pfam" id="PF00691">
    <property type="entry name" value="OmpA"/>
    <property type="match status" value="1"/>
</dbReference>
<dbReference type="Gene3D" id="3.30.1330.60">
    <property type="entry name" value="OmpA-like domain"/>
    <property type="match status" value="1"/>
</dbReference>